<comment type="caution">
    <text evidence="1">The sequence shown here is derived from an EMBL/GenBank/DDBJ whole genome shotgun (WGS) entry which is preliminary data.</text>
</comment>
<protein>
    <submittedName>
        <fullName evidence="1">Uncharacterized protein</fullName>
    </submittedName>
</protein>
<gene>
    <name evidence="1" type="ORF">LITE_LOCUS35025</name>
</gene>
<organism evidence="1 2">
    <name type="scientific">Linum tenue</name>
    <dbReference type="NCBI Taxonomy" id="586396"/>
    <lineage>
        <taxon>Eukaryota</taxon>
        <taxon>Viridiplantae</taxon>
        <taxon>Streptophyta</taxon>
        <taxon>Embryophyta</taxon>
        <taxon>Tracheophyta</taxon>
        <taxon>Spermatophyta</taxon>
        <taxon>Magnoliopsida</taxon>
        <taxon>eudicotyledons</taxon>
        <taxon>Gunneridae</taxon>
        <taxon>Pentapetalae</taxon>
        <taxon>rosids</taxon>
        <taxon>fabids</taxon>
        <taxon>Malpighiales</taxon>
        <taxon>Linaceae</taxon>
        <taxon>Linum</taxon>
    </lineage>
</organism>
<dbReference type="EMBL" id="CAMGYJ010000008">
    <property type="protein sequence ID" value="CAI0461624.1"/>
    <property type="molecule type" value="Genomic_DNA"/>
</dbReference>
<proteinExistence type="predicted"/>
<keyword evidence="2" id="KW-1185">Reference proteome</keyword>
<dbReference type="Proteomes" id="UP001154282">
    <property type="component" value="Unassembled WGS sequence"/>
</dbReference>
<reference evidence="1" key="1">
    <citation type="submission" date="2022-08" db="EMBL/GenBank/DDBJ databases">
        <authorList>
            <person name="Gutierrez-Valencia J."/>
        </authorList>
    </citation>
    <scope>NUCLEOTIDE SEQUENCE</scope>
</reference>
<sequence length="44" mass="5012">MCFYQEFDPEPRTNIDGDTAGDIRTVSDFNSGFVREIDVLVREG</sequence>
<accession>A0AAV0NS89</accession>
<evidence type="ECO:0000313" key="1">
    <source>
        <dbReference type="EMBL" id="CAI0461624.1"/>
    </source>
</evidence>
<dbReference type="AlphaFoldDB" id="A0AAV0NS89"/>
<evidence type="ECO:0000313" key="2">
    <source>
        <dbReference type="Proteomes" id="UP001154282"/>
    </source>
</evidence>
<name>A0AAV0NS89_9ROSI</name>